<reference evidence="1" key="2">
    <citation type="submission" date="2023-01" db="EMBL/GenBank/DDBJ databases">
        <authorList>
            <person name="Rosani U."/>
            <person name="Delmont T.O."/>
            <person name="Gaia M."/>
            <person name="Krupovic M."/>
        </authorList>
    </citation>
    <scope>NUCLEOTIDE SEQUENCE</scope>
    <source>
        <strain evidence="1">MalacoHV4/Med/2018 155</strain>
    </source>
</reference>
<evidence type="ECO:0000313" key="1">
    <source>
        <dbReference type="EMBL" id="DBA11668.1"/>
    </source>
</evidence>
<protein>
    <submittedName>
        <fullName evidence="1">ORF54</fullName>
    </submittedName>
</protein>
<reference evidence="1" key="1">
    <citation type="journal article" date="2023" name="Front. Mar. Sci.">
        <title>Tracing the invertebrate herpesviruses in the global sequence datasets.</title>
        <authorList>
            <person name="Rosani U."/>
            <person name="Gaia M."/>
            <person name="Delmont T.O."/>
            <person name="Krupovic M."/>
        </authorList>
    </citation>
    <scope>NUCLEOTIDE SEQUENCE</scope>
    <source>
        <strain evidence="1">MalacoHV4/Med/2018 155</strain>
    </source>
</reference>
<dbReference type="EMBL" id="BK063079">
    <property type="protein sequence ID" value="DBA11668.1"/>
    <property type="molecule type" value="Genomic_DNA"/>
</dbReference>
<name>A0AA48P7P1_9VIRU</name>
<sequence length="129" mass="14629">MQCFADDGSYTSGQLDHVEHRRTKERAVHDHVRLVESVRLIVRGTRADHVGDDNDSGLFYVFRDRGCPIFHGNKGFRSHVPNVWRVFQSLVCTHGLDVFYHPGTCAGRRNVHSSCPVFVHGGRHDASFD</sequence>
<proteinExistence type="predicted"/>
<organism evidence="1">
    <name type="scientific">Malaco herpesvirus 4</name>
    <dbReference type="NCBI Taxonomy" id="3031800"/>
    <lineage>
        <taxon>Viruses</taxon>
        <taxon>Duplodnaviria</taxon>
        <taxon>Heunggongvirae</taxon>
        <taxon>Peploviricota</taxon>
        <taxon>Herviviricetes</taxon>
        <taxon>Herpesvirales</taxon>
        <taxon>Malacoherpesviridae</taxon>
    </lineage>
</organism>
<accession>A0AA48P7P1</accession>